<comment type="caution">
    <text evidence="2">The sequence shown here is derived from an EMBL/GenBank/DDBJ whole genome shotgun (WGS) entry which is preliminary data.</text>
</comment>
<name>A0A2T0S2Z0_9BACT</name>
<dbReference type="Pfam" id="PF21956">
    <property type="entry name" value="DUF6922"/>
    <property type="match status" value="1"/>
</dbReference>
<dbReference type="InterPro" id="IPR053830">
    <property type="entry name" value="DUF6922"/>
</dbReference>
<protein>
    <recommendedName>
        <fullName evidence="1">DUF6922 domain-containing protein</fullName>
    </recommendedName>
</protein>
<dbReference type="Proteomes" id="UP000238375">
    <property type="component" value="Unassembled WGS sequence"/>
</dbReference>
<keyword evidence="3" id="KW-1185">Reference proteome</keyword>
<evidence type="ECO:0000313" key="2">
    <source>
        <dbReference type="EMBL" id="PRY27788.1"/>
    </source>
</evidence>
<sequence>MKEKPFFLRQIFWSDKYDALDVDTDGDYMIARVFDAGTYADMQKAIAYYGMPRVKAALLQAADLQQSTVALVSLWLNCQPEQFYCTKRRKGSSIPHRSF</sequence>
<evidence type="ECO:0000313" key="3">
    <source>
        <dbReference type="Proteomes" id="UP000238375"/>
    </source>
</evidence>
<gene>
    <name evidence="2" type="ORF">CLV58_1316</name>
</gene>
<dbReference type="RefSeq" id="WP_106140405.1">
    <property type="nucleotide sequence ID" value="NZ_PVTE01000031.1"/>
</dbReference>
<dbReference type="AlphaFoldDB" id="A0A2T0S2Z0"/>
<feature type="domain" description="DUF6922" evidence="1">
    <location>
        <begin position="7"/>
        <end position="58"/>
    </location>
</feature>
<organism evidence="2 3">
    <name type="scientific">Spirosoma oryzae</name>
    <dbReference type="NCBI Taxonomy" id="1469603"/>
    <lineage>
        <taxon>Bacteria</taxon>
        <taxon>Pseudomonadati</taxon>
        <taxon>Bacteroidota</taxon>
        <taxon>Cytophagia</taxon>
        <taxon>Cytophagales</taxon>
        <taxon>Cytophagaceae</taxon>
        <taxon>Spirosoma</taxon>
    </lineage>
</organism>
<accession>A0A2T0S2Z0</accession>
<dbReference type="EMBL" id="PVTE01000031">
    <property type="protein sequence ID" value="PRY27788.1"/>
    <property type="molecule type" value="Genomic_DNA"/>
</dbReference>
<reference evidence="2 3" key="1">
    <citation type="submission" date="2018-03" db="EMBL/GenBank/DDBJ databases">
        <title>Genomic Encyclopedia of Archaeal and Bacterial Type Strains, Phase II (KMG-II): from individual species to whole genera.</title>
        <authorList>
            <person name="Goeker M."/>
        </authorList>
    </citation>
    <scope>NUCLEOTIDE SEQUENCE [LARGE SCALE GENOMIC DNA]</scope>
    <source>
        <strain evidence="2 3">DSM 28354</strain>
    </source>
</reference>
<proteinExistence type="predicted"/>
<evidence type="ECO:0000259" key="1">
    <source>
        <dbReference type="Pfam" id="PF21956"/>
    </source>
</evidence>